<proteinExistence type="inferred from homology"/>
<dbReference type="InterPro" id="IPR040044">
    <property type="entry name" value="SRR1L"/>
</dbReference>
<dbReference type="Pfam" id="PF07985">
    <property type="entry name" value="SRR1"/>
    <property type="match status" value="1"/>
</dbReference>
<dbReference type="EMBL" id="CALNXI010002219">
    <property type="protein sequence ID" value="CAH3184853.1"/>
    <property type="molecule type" value="Genomic_DNA"/>
</dbReference>
<protein>
    <recommendedName>
        <fullName evidence="2">SRR1-like domain-containing protein</fullName>
    </recommendedName>
</protein>
<comment type="similarity">
    <text evidence="1">Belongs to the SRR1 family.</text>
</comment>
<sequence length="272" mass="31658">MVDADGFQVVKKRKGYKNKFCQDNHRTSTKTWSKLSSSEIVHFDVNELKSKIVKCRYEKLSFSHSFYNLFRLDTFDDSCSRKNSISKEESGSKNTAVIQEEPIADIICYGIGKITTCPIARYQFALLLLLKEQLQIAGPCHIYEPHFSEDDKMIVEKLGCQLIEHNEEGKRKVERLTLFFMLHCGKPLYNSVLWANWGPRLSNVIILGNRFSSYQERIPSRQLRSEASFIYNILPYVKETPVPNTFHHSDIFNDSAIHWFPRDILSIHLTVW</sequence>
<dbReference type="PANTHER" id="PTHR28626:SF3">
    <property type="entry name" value="SRR1-LIKE PROTEIN"/>
    <property type="match status" value="1"/>
</dbReference>
<dbReference type="Proteomes" id="UP001159427">
    <property type="component" value="Unassembled WGS sequence"/>
</dbReference>
<comment type="caution">
    <text evidence="3">The sequence shown here is derived from an EMBL/GenBank/DDBJ whole genome shotgun (WGS) entry which is preliminary data.</text>
</comment>
<evidence type="ECO:0000313" key="3">
    <source>
        <dbReference type="EMBL" id="CAH3184853.1"/>
    </source>
</evidence>
<dbReference type="InterPro" id="IPR012942">
    <property type="entry name" value="SRR1-like"/>
</dbReference>
<accession>A0ABN8RZW1</accession>
<gene>
    <name evidence="3" type="ORF">PEVE_00015752</name>
</gene>
<evidence type="ECO:0000259" key="2">
    <source>
        <dbReference type="Pfam" id="PF07985"/>
    </source>
</evidence>
<name>A0ABN8RZW1_9CNID</name>
<organism evidence="3 4">
    <name type="scientific">Porites evermanni</name>
    <dbReference type="NCBI Taxonomy" id="104178"/>
    <lineage>
        <taxon>Eukaryota</taxon>
        <taxon>Metazoa</taxon>
        <taxon>Cnidaria</taxon>
        <taxon>Anthozoa</taxon>
        <taxon>Hexacorallia</taxon>
        <taxon>Scleractinia</taxon>
        <taxon>Fungiina</taxon>
        <taxon>Poritidae</taxon>
        <taxon>Porites</taxon>
    </lineage>
</organism>
<feature type="domain" description="SRR1-like" evidence="2">
    <location>
        <begin position="99"/>
        <end position="259"/>
    </location>
</feature>
<evidence type="ECO:0000256" key="1">
    <source>
        <dbReference type="ARBA" id="ARBA00009856"/>
    </source>
</evidence>
<dbReference type="PANTHER" id="PTHR28626">
    <property type="entry name" value="SRR1-LIKE PROTEIN"/>
    <property type="match status" value="1"/>
</dbReference>
<reference evidence="3 4" key="1">
    <citation type="submission" date="2022-05" db="EMBL/GenBank/DDBJ databases">
        <authorList>
            <consortium name="Genoscope - CEA"/>
            <person name="William W."/>
        </authorList>
    </citation>
    <scope>NUCLEOTIDE SEQUENCE [LARGE SCALE GENOMIC DNA]</scope>
</reference>
<keyword evidence="4" id="KW-1185">Reference proteome</keyword>
<feature type="non-terminal residue" evidence="3">
    <location>
        <position position="272"/>
    </location>
</feature>
<evidence type="ECO:0000313" key="4">
    <source>
        <dbReference type="Proteomes" id="UP001159427"/>
    </source>
</evidence>